<proteinExistence type="predicted"/>
<keyword evidence="3" id="KW-1185">Reference proteome</keyword>
<dbReference type="EnsemblPlants" id="OPUNC01G04890.1">
    <property type="protein sequence ID" value="OPUNC01G04890.1"/>
    <property type="gene ID" value="OPUNC01G04890"/>
</dbReference>
<feature type="region of interest" description="Disordered" evidence="1">
    <location>
        <begin position="39"/>
        <end position="61"/>
    </location>
</feature>
<name>A0A0E0JEU4_ORYPU</name>
<dbReference type="Proteomes" id="UP000026962">
    <property type="component" value="Chromosome 1"/>
</dbReference>
<dbReference type="AlphaFoldDB" id="A0A0E0JEU4"/>
<dbReference type="HOGENOM" id="CLU_2417054_0_0_1"/>
<protein>
    <submittedName>
        <fullName evidence="2">Uncharacterized protein</fullName>
    </submittedName>
</protein>
<evidence type="ECO:0000256" key="1">
    <source>
        <dbReference type="SAM" id="MobiDB-lite"/>
    </source>
</evidence>
<organism evidence="2">
    <name type="scientific">Oryza punctata</name>
    <name type="common">Red rice</name>
    <dbReference type="NCBI Taxonomy" id="4537"/>
    <lineage>
        <taxon>Eukaryota</taxon>
        <taxon>Viridiplantae</taxon>
        <taxon>Streptophyta</taxon>
        <taxon>Embryophyta</taxon>
        <taxon>Tracheophyta</taxon>
        <taxon>Spermatophyta</taxon>
        <taxon>Magnoliopsida</taxon>
        <taxon>Liliopsida</taxon>
        <taxon>Poales</taxon>
        <taxon>Poaceae</taxon>
        <taxon>BOP clade</taxon>
        <taxon>Oryzoideae</taxon>
        <taxon>Oryzeae</taxon>
        <taxon>Oryzinae</taxon>
        <taxon>Oryza</taxon>
    </lineage>
</organism>
<feature type="compositionally biased region" description="Basic and acidic residues" evidence="1">
    <location>
        <begin position="44"/>
        <end position="55"/>
    </location>
</feature>
<reference evidence="2" key="1">
    <citation type="submission" date="2015-04" db="UniProtKB">
        <authorList>
            <consortium name="EnsemblPlants"/>
        </authorList>
    </citation>
    <scope>IDENTIFICATION</scope>
</reference>
<reference evidence="2" key="2">
    <citation type="submission" date="2018-05" db="EMBL/GenBank/DDBJ databases">
        <title>OpunRS2 (Oryza punctata Reference Sequence Version 2).</title>
        <authorList>
            <person name="Zhang J."/>
            <person name="Kudrna D."/>
            <person name="Lee S."/>
            <person name="Talag J."/>
            <person name="Welchert J."/>
            <person name="Wing R.A."/>
        </authorList>
    </citation>
    <scope>NUCLEOTIDE SEQUENCE [LARGE SCALE GENOMIC DNA]</scope>
</reference>
<accession>A0A0E0JEU4</accession>
<dbReference type="Gramene" id="OPUNC01G04890.1">
    <property type="protein sequence ID" value="OPUNC01G04890.1"/>
    <property type="gene ID" value="OPUNC01G04890"/>
</dbReference>
<evidence type="ECO:0000313" key="2">
    <source>
        <dbReference type="EnsemblPlants" id="OPUNC01G04890.1"/>
    </source>
</evidence>
<sequence>MALTPAPVVGVHDDLRSLLDAEKTIERRRVMGRGRARVALPVGEKPEKPPPDEGRRRPHRSARFLPAAGRDIRTANLCEMVACSARDNNDDD</sequence>
<evidence type="ECO:0000313" key="3">
    <source>
        <dbReference type="Proteomes" id="UP000026962"/>
    </source>
</evidence>